<accession>A0A8J3QBA6</accession>
<reference evidence="1" key="1">
    <citation type="submission" date="2021-01" db="EMBL/GenBank/DDBJ databases">
        <title>Whole genome shotgun sequence of Rhizocola hellebori NBRC 109834.</title>
        <authorList>
            <person name="Komaki H."/>
            <person name="Tamura T."/>
        </authorList>
    </citation>
    <scope>NUCLEOTIDE SEQUENCE</scope>
    <source>
        <strain evidence="1">NBRC 109834</strain>
    </source>
</reference>
<keyword evidence="2" id="KW-1185">Reference proteome</keyword>
<comment type="caution">
    <text evidence="1">The sequence shown here is derived from an EMBL/GenBank/DDBJ whole genome shotgun (WGS) entry which is preliminary data.</text>
</comment>
<gene>
    <name evidence="1" type="ORF">Rhe02_44780</name>
</gene>
<name>A0A8J3QBA6_9ACTN</name>
<organism evidence="1 2">
    <name type="scientific">Rhizocola hellebori</name>
    <dbReference type="NCBI Taxonomy" id="1392758"/>
    <lineage>
        <taxon>Bacteria</taxon>
        <taxon>Bacillati</taxon>
        <taxon>Actinomycetota</taxon>
        <taxon>Actinomycetes</taxon>
        <taxon>Micromonosporales</taxon>
        <taxon>Micromonosporaceae</taxon>
        <taxon>Rhizocola</taxon>
    </lineage>
</organism>
<evidence type="ECO:0000313" key="1">
    <source>
        <dbReference type="EMBL" id="GIH06411.1"/>
    </source>
</evidence>
<dbReference type="RefSeq" id="WP_203910229.1">
    <property type="nucleotide sequence ID" value="NZ_BONY01000027.1"/>
</dbReference>
<dbReference type="AlphaFoldDB" id="A0A8J3QBA6"/>
<proteinExistence type="predicted"/>
<evidence type="ECO:0000313" key="2">
    <source>
        <dbReference type="Proteomes" id="UP000612899"/>
    </source>
</evidence>
<dbReference type="Proteomes" id="UP000612899">
    <property type="component" value="Unassembled WGS sequence"/>
</dbReference>
<protein>
    <submittedName>
        <fullName evidence="1">Uncharacterized protein</fullName>
    </submittedName>
</protein>
<dbReference type="EMBL" id="BONY01000027">
    <property type="protein sequence ID" value="GIH06411.1"/>
    <property type="molecule type" value="Genomic_DNA"/>
</dbReference>
<sequence length="155" mass="17341">MWRDPVSAAALPKKVVTNTFGFGDNCYYVTIAKLLNTTVSKLVDKTGEMQLDGGAQDSEIKALLDATGEPYQVATVTSLAQAEEIALQNNLGFSKKFAIRFTRPDSTRHMIVLKWDSMQQVCEYRDYQRNNDGADGREDISRGQVDLVVWFPNVN</sequence>